<dbReference type="InParanoid" id="A0A3Q7HKX7"/>
<dbReference type="Proteomes" id="UP000004994">
    <property type="component" value="Chromosome 8"/>
</dbReference>
<dbReference type="AlphaFoldDB" id="A0A3Q7HKX7"/>
<proteinExistence type="predicted"/>
<evidence type="ECO:0000313" key="3">
    <source>
        <dbReference type="Proteomes" id="UP000004994"/>
    </source>
</evidence>
<dbReference type="Gramene" id="Solyc08g043190.1.1">
    <property type="protein sequence ID" value="Solyc08g043190.1.1.1"/>
    <property type="gene ID" value="Solyc08g043190.1"/>
</dbReference>
<evidence type="ECO:0000256" key="1">
    <source>
        <dbReference type="SAM" id="MobiDB-lite"/>
    </source>
</evidence>
<reference evidence="2" key="2">
    <citation type="submission" date="2019-01" db="UniProtKB">
        <authorList>
            <consortium name="EnsemblPlants"/>
        </authorList>
    </citation>
    <scope>IDENTIFICATION</scope>
    <source>
        <strain evidence="2">cv. Heinz 1706</strain>
    </source>
</reference>
<organism evidence="2">
    <name type="scientific">Solanum lycopersicum</name>
    <name type="common">Tomato</name>
    <name type="synonym">Lycopersicon esculentum</name>
    <dbReference type="NCBI Taxonomy" id="4081"/>
    <lineage>
        <taxon>Eukaryota</taxon>
        <taxon>Viridiplantae</taxon>
        <taxon>Streptophyta</taxon>
        <taxon>Embryophyta</taxon>
        <taxon>Tracheophyta</taxon>
        <taxon>Spermatophyta</taxon>
        <taxon>Magnoliopsida</taxon>
        <taxon>eudicotyledons</taxon>
        <taxon>Gunneridae</taxon>
        <taxon>Pentapetalae</taxon>
        <taxon>asterids</taxon>
        <taxon>lamiids</taxon>
        <taxon>Solanales</taxon>
        <taxon>Solanaceae</taxon>
        <taxon>Solanoideae</taxon>
        <taxon>Solaneae</taxon>
        <taxon>Solanum</taxon>
        <taxon>Solanum subgen. Lycopersicon</taxon>
    </lineage>
</organism>
<sequence length="56" mass="6494">MHVAKSKGKNKKVDKHKEDKFLDVFTSKKKRKVKEIASTSNKQDKSVEVLISKKKH</sequence>
<reference evidence="2" key="1">
    <citation type="journal article" date="2012" name="Nature">
        <title>The tomato genome sequence provides insights into fleshy fruit evolution.</title>
        <authorList>
            <consortium name="Tomato Genome Consortium"/>
        </authorList>
    </citation>
    <scope>NUCLEOTIDE SEQUENCE [LARGE SCALE GENOMIC DNA]</scope>
    <source>
        <strain evidence="2">cv. Heinz 1706</strain>
    </source>
</reference>
<evidence type="ECO:0000313" key="2">
    <source>
        <dbReference type="EnsemblPlants" id="Solyc08g043190.1.1.1"/>
    </source>
</evidence>
<dbReference type="EnsemblPlants" id="Solyc08g043190.1.1">
    <property type="protein sequence ID" value="Solyc08g043190.1.1.1"/>
    <property type="gene ID" value="Solyc08g043190.1"/>
</dbReference>
<keyword evidence="3" id="KW-1185">Reference proteome</keyword>
<name>A0A3Q7HKX7_SOLLC</name>
<accession>A0A3Q7HKX7</accession>
<dbReference type="PaxDb" id="4081-Solyc08g043190.1.1"/>
<feature type="region of interest" description="Disordered" evidence="1">
    <location>
        <begin position="32"/>
        <end position="56"/>
    </location>
</feature>
<protein>
    <submittedName>
        <fullName evidence="2">Uncharacterized protein</fullName>
    </submittedName>
</protein>